<name>A0AB38DXL9_XANCH</name>
<evidence type="ECO:0000313" key="4">
    <source>
        <dbReference type="Proteomes" id="UP000234166"/>
    </source>
</evidence>
<proteinExistence type="predicted"/>
<sequence length="59" mass="6231">MTRHRLATSRGNHPGVEGDATACGDGAVADQIRRLLPDPLLLTEPRPLPGTHRGAPIPT</sequence>
<evidence type="ECO:0000313" key="3">
    <source>
        <dbReference type="EMBL" id="SON86028.1"/>
    </source>
</evidence>
<evidence type="ECO:0000256" key="1">
    <source>
        <dbReference type="SAM" id="MobiDB-lite"/>
    </source>
</evidence>
<protein>
    <submittedName>
        <fullName evidence="3">Uncharacterized protein</fullName>
    </submittedName>
</protein>
<evidence type="ECO:0000313" key="5">
    <source>
        <dbReference type="Proteomes" id="UP000234181"/>
    </source>
</evidence>
<evidence type="ECO:0000313" key="2">
    <source>
        <dbReference type="EMBL" id="SON79117.1"/>
    </source>
</evidence>
<reference evidence="4 5" key="1">
    <citation type="submission" date="2017-10" db="EMBL/GenBank/DDBJ databases">
        <authorList>
            <person name="Regsiter A."/>
            <person name="William W."/>
        </authorList>
    </citation>
    <scope>NUCLEOTIDE SEQUENCE [LARGE SCALE GENOMIC DNA]</scope>
    <source>
        <strain evidence="2 5">CFBP6984</strain>
        <strain evidence="3 4">CFBP7430</strain>
    </source>
</reference>
<dbReference type="Proteomes" id="UP000234166">
    <property type="component" value="Unassembled WGS sequence"/>
</dbReference>
<organism evidence="3 4">
    <name type="scientific">Xanthomonas campestris pv. phaseoli</name>
    <dbReference type="NCBI Taxonomy" id="317013"/>
    <lineage>
        <taxon>Bacteria</taxon>
        <taxon>Pseudomonadati</taxon>
        <taxon>Pseudomonadota</taxon>
        <taxon>Gammaproteobacteria</taxon>
        <taxon>Lysobacterales</taxon>
        <taxon>Lysobacteraceae</taxon>
        <taxon>Xanthomonas</taxon>
    </lineage>
</organism>
<dbReference type="EMBL" id="OCYT01000085">
    <property type="protein sequence ID" value="SON79117.1"/>
    <property type="molecule type" value="Genomic_DNA"/>
</dbReference>
<dbReference type="Proteomes" id="UP000234181">
    <property type="component" value="Unassembled WGS sequence"/>
</dbReference>
<comment type="caution">
    <text evidence="3">The sequence shown here is derived from an EMBL/GenBank/DDBJ whole genome shotgun (WGS) entry which is preliminary data.</text>
</comment>
<feature type="region of interest" description="Disordered" evidence="1">
    <location>
        <begin position="1"/>
        <end position="24"/>
    </location>
</feature>
<accession>A0AB38DXL9</accession>
<feature type="region of interest" description="Disordered" evidence="1">
    <location>
        <begin position="37"/>
        <end position="59"/>
    </location>
</feature>
<dbReference type="AlphaFoldDB" id="A0AB38DXL9"/>
<gene>
    <name evidence="2" type="ORF">XAP6984_300076</name>
    <name evidence="3" type="ORF">XAP7430_250077</name>
</gene>
<keyword evidence="5" id="KW-1185">Reference proteome</keyword>
<dbReference type="EMBL" id="OCYS01000078">
    <property type="protein sequence ID" value="SON86028.1"/>
    <property type="molecule type" value="Genomic_DNA"/>
</dbReference>